<keyword evidence="1" id="KW-1133">Transmembrane helix</keyword>
<keyword evidence="1" id="KW-0472">Membrane</keyword>
<dbReference type="Proteomes" id="UP000246278">
    <property type="component" value="Unassembled WGS sequence"/>
</dbReference>
<gene>
    <name evidence="2" type="ORF">CR164_01890</name>
</gene>
<keyword evidence="3" id="KW-1185">Reference proteome</keyword>
<organism evidence="2 3">
    <name type="scientific">Prosthecochloris marina</name>
    <dbReference type="NCBI Taxonomy" id="2017681"/>
    <lineage>
        <taxon>Bacteria</taxon>
        <taxon>Pseudomonadati</taxon>
        <taxon>Chlorobiota</taxon>
        <taxon>Chlorobiia</taxon>
        <taxon>Chlorobiales</taxon>
        <taxon>Chlorobiaceae</taxon>
        <taxon>Prosthecochloris</taxon>
    </lineage>
</organism>
<evidence type="ECO:0000313" key="3">
    <source>
        <dbReference type="Proteomes" id="UP000246278"/>
    </source>
</evidence>
<dbReference type="AlphaFoldDB" id="A0A317TA00"/>
<evidence type="ECO:0000256" key="1">
    <source>
        <dbReference type="SAM" id="Phobius"/>
    </source>
</evidence>
<name>A0A317TA00_9CHLB</name>
<dbReference type="RefSeq" id="WP_110022209.1">
    <property type="nucleotide sequence ID" value="NZ_PDNZ01000001.1"/>
</dbReference>
<protein>
    <submittedName>
        <fullName evidence="2">Uncharacterized protein</fullName>
    </submittedName>
</protein>
<dbReference type="EMBL" id="PDNZ01000001">
    <property type="protein sequence ID" value="PWW83328.1"/>
    <property type="molecule type" value="Genomic_DNA"/>
</dbReference>
<proteinExistence type="predicted"/>
<accession>A0A317TA00</accession>
<keyword evidence="1" id="KW-0812">Transmembrane</keyword>
<reference evidence="3" key="1">
    <citation type="submission" date="2017-10" db="EMBL/GenBank/DDBJ databases">
        <authorList>
            <person name="Gaisin V.A."/>
            <person name="Rysina M.S."/>
            <person name="Grouzdev D.S."/>
        </authorList>
    </citation>
    <scope>NUCLEOTIDE SEQUENCE [LARGE SCALE GENOMIC DNA]</scope>
    <source>
        <strain evidence="3">V1</strain>
    </source>
</reference>
<feature type="transmembrane region" description="Helical" evidence="1">
    <location>
        <begin position="137"/>
        <end position="155"/>
    </location>
</feature>
<dbReference type="OrthoDB" id="9795418at2"/>
<sequence>MKNILQPSVQVLPGSSLFFFFLAIFLLTSPNALAHKVNLFCWYEGTELHGEGYFSGGNPAQNSSIRVYDLENGNLLASCVTSRKGTFTISLEKKVPIKVVLDAGQGHRASWTWNKKNEQAASTENIHTPGVKNKTTAIAAGLVAIVAFFSFLYLWKQRHAD</sequence>
<evidence type="ECO:0000313" key="2">
    <source>
        <dbReference type="EMBL" id="PWW83328.1"/>
    </source>
</evidence>
<comment type="caution">
    <text evidence="2">The sequence shown here is derived from an EMBL/GenBank/DDBJ whole genome shotgun (WGS) entry which is preliminary data.</text>
</comment>